<dbReference type="Proteomes" id="UP000054485">
    <property type="component" value="Unassembled WGS sequence"/>
</dbReference>
<keyword evidence="2" id="KW-1185">Reference proteome</keyword>
<evidence type="ECO:0000313" key="1">
    <source>
        <dbReference type="EMBL" id="KIK37846.1"/>
    </source>
</evidence>
<reference evidence="2" key="2">
    <citation type="submission" date="2015-01" db="EMBL/GenBank/DDBJ databases">
        <title>Evolutionary Origins and Diversification of the Mycorrhizal Mutualists.</title>
        <authorList>
            <consortium name="DOE Joint Genome Institute"/>
            <consortium name="Mycorrhizal Genomics Consortium"/>
            <person name="Kohler A."/>
            <person name="Kuo A."/>
            <person name="Nagy L.G."/>
            <person name="Floudas D."/>
            <person name="Copeland A."/>
            <person name="Barry K.W."/>
            <person name="Cichocki N."/>
            <person name="Veneault-Fourrey C."/>
            <person name="LaButti K."/>
            <person name="Lindquist E.A."/>
            <person name="Lipzen A."/>
            <person name="Lundell T."/>
            <person name="Morin E."/>
            <person name="Murat C."/>
            <person name="Riley R."/>
            <person name="Ohm R."/>
            <person name="Sun H."/>
            <person name="Tunlid A."/>
            <person name="Henrissat B."/>
            <person name="Grigoriev I.V."/>
            <person name="Hibbett D.S."/>
            <person name="Martin F."/>
        </authorList>
    </citation>
    <scope>NUCLEOTIDE SEQUENCE [LARGE SCALE GENOMIC DNA]</scope>
    <source>
        <strain evidence="2">UH-Slu-Lm8-n1</strain>
    </source>
</reference>
<accession>A0A0D0A882</accession>
<protein>
    <submittedName>
        <fullName evidence="1">Uncharacterized protein</fullName>
    </submittedName>
</protein>
<proteinExistence type="predicted"/>
<dbReference type="HOGENOM" id="CLU_046434_0_0_1"/>
<dbReference type="InParanoid" id="A0A0D0A882"/>
<dbReference type="AlphaFoldDB" id="A0A0D0A882"/>
<organism evidence="1 2">
    <name type="scientific">Suillus luteus UH-Slu-Lm8-n1</name>
    <dbReference type="NCBI Taxonomy" id="930992"/>
    <lineage>
        <taxon>Eukaryota</taxon>
        <taxon>Fungi</taxon>
        <taxon>Dikarya</taxon>
        <taxon>Basidiomycota</taxon>
        <taxon>Agaricomycotina</taxon>
        <taxon>Agaricomycetes</taxon>
        <taxon>Agaricomycetidae</taxon>
        <taxon>Boletales</taxon>
        <taxon>Suillineae</taxon>
        <taxon>Suillaceae</taxon>
        <taxon>Suillus</taxon>
    </lineage>
</organism>
<sequence length="293" mass="32558">MPPKSKSSSTRKTPASILQKLQNSPGGYYAATPKLIRHVEYFIGGWDGNILVSKGGGLRPTEFIIRSVFEISRNDFNFTPDANFNPSNVFHGRFADVKLSCQLTAGRDNAFRFSSEDFPDFIDNLAHFEGLIPRAAEYEKLSVVHNSLGQRSVKLTHSLFEANKEDRQDTASEVDRGDNRSTNGLNPDFDIATWPVADRCKGHLHSLVSTHIICPLPAYDLDHKLIVPSEYESKLKGALVEVHMVFGHHHIKSAKHDIFTAILRELTILSPPAAVPSSPFKRRRLDAGPLSAS</sequence>
<gene>
    <name evidence="1" type="ORF">CY34DRAFT_15432</name>
</gene>
<name>A0A0D0A882_9AGAM</name>
<dbReference type="EMBL" id="KN835426">
    <property type="protein sequence ID" value="KIK37846.1"/>
    <property type="molecule type" value="Genomic_DNA"/>
</dbReference>
<reference evidence="1 2" key="1">
    <citation type="submission" date="2014-04" db="EMBL/GenBank/DDBJ databases">
        <authorList>
            <consortium name="DOE Joint Genome Institute"/>
            <person name="Kuo A."/>
            <person name="Ruytinx J."/>
            <person name="Rineau F."/>
            <person name="Colpaert J."/>
            <person name="Kohler A."/>
            <person name="Nagy L.G."/>
            <person name="Floudas D."/>
            <person name="Copeland A."/>
            <person name="Barry K.W."/>
            <person name="Cichocki N."/>
            <person name="Veneault-Fourrey C."/>
            <person name="LaButti K."/>
            <person name="Lindquist E.A."/>
            <person name="Lipzen A."/>
            <person name="Lundell T."/>
            <person name="Morin E."/>
            <person name="Murat C."/>
            <person name="Sun H."/>
            <person name="Tunlid A."/>
            <person name="Henrissat B."/>
            <person name="Grigoriev I.V."/>
            <person name="Hibbett D.S."/>
            <person name="Martin F."/>
            <person name="Nordberg H.P."/>
            <person name="Cantor M.N."/>
            <person name="Hua S.X."/>
        </authorList>
    </citation>
    <scope>NUCLEOTIDE SEQUENCE [LARGE SCALE GENOMIC DNA]</scope>
    <source>
        <strain evidence="1 2">UH-Slu-Lm8-n1</strain>
    </source>
</reference>
<evidence type="ECO:0000313" key="2">
    <source>
        <dbReference type="Proteomes" id="UP000054485"/>
    </source>
</evidence>
<dbReference type="OrthoDB" id="2804425at2759"/>